<dbReference type="PRINTS" id="PR00038">
    <property type="entry name" value="HTHLUXR"/>
</dbReference>
<evidence type="ECO:0000256" key="3">
    <source>
        <dbReference type="PROSITE-ProRule" id="PRU00169"/>
    </source>
</evidence>
<dbReference type="PROSITE" id="PS50110">
    <property type="entry name" value="RESPONSE_REGULATORY"/>
    <property type="match status" value="1"/>
</dbReference>
<reference evidence="6 7" key="1">
    <citation type="submission" date="2021-12" db="EMBL/GenBank/DDBJ databases">
        <title>Genome seq of p7.</title>
        <authorList>
            <person name="Seo T."/>
        </authorList>
    </citation>
    <scope>NUCLEOTIDE SEQUENCE [LARGE SCALE GENOMIC DNA]</scope>
    <source>
        <strain evidence="6 7">P7</strain>
    </source>
</reference>
<dbReference type="Pfam" id="PF00072">
    <property type="entry name" value="Response_reg"/>
    <property type="match status" value="1"/>
</dbReference>
<keyword evidence="1 3" id="KW-0597">Phosphoprotein</keyword>
<dbReference type="Pfam" id="PF00196">
    <property type="entry name" value="GerE"/>
    <property type="match status" value="1"/>
</dbReference>
<dbReference type="SMART" id="SM00448">
    <property type="entry name" value="REC"/>
    <property type="match status" value="1"/>
</dbReference>
<organism evidence="6 7">
    <name type="scientific">Pelomonas caseinilytica</name>
    <dbReference type="NCBI Taxonomy" id="2906763"/>
    <lineage>
        <taxon>Bacteria</taxon>
        <taxon>Pseudomonadati</taxon>
        <taxon>Pseudomonadota</taxon>
        <taxon>Betaproteobacteria</taxon>
        <taxon>Burkholderiales</taxon>
        <taxon>Sphaerotilaceae</taxon>
        <taxon>Roseateles</taxon>
    </lineage>
</organism>
<protein>
    <submittedName>
        <fullName evidence="6">Response regulator transcription factor</fullName>
    </submittedName>
</protein>
<dbReference type="Gene3D" id="1.10.10.10">
    <property type="entry name" value="Winged helix-like DNA-binding domain superfamily/Winged helix DNA-binding domain"/>
    <property type="match status" value="1"/>
</dbReference>
<dbReference type="InterPro" id="IPR036388">
    <property type="entry name" value="WH-like_DNA-bd_sf"/>
</dbReference>
<evidence type="ECO:0000256" key="2">
    <source>
        <dbReference type="ARBA" id="ARBA00023125"/>
    </source>
</evidence>
<dbReference type="PANTHER" id="PTHR45566:SF2">
    <property type="entry name" value="NARL SUBFAMILY"/>
    <property type="match status" value="1"/>
</dbReference>
<evidence type="ECO:0000259" key="5">
    <source>
        <dbReference type="PROSITE" id="PS50110"/>
    </source>
</evidence>
<keyword evidence="7" id="KW-1185">Reference proteome</keyword>
<dbReference type="EMBL" id="JAJTWT010000004">
    <property type="protein sequence ID" value="MCE4537750.1"/>
    <property type="molecule type" value="Genomic_DNA"/>
</dbReference>
<dbReference type="Proteomes" id="UP001201463">
    <property type="component" value="Unassembled WGS sequence"/>
</dbReference>
<dbReference type="InterPro" id="IPR001789">
    <property type="entry name" value="Sig_transdc_resp-reg_receiver"/>
</dbReference>
<dbReference type="Gene3D" id="3.40.50.2300">
    <property type="match status" value="1"/>
</dbReference>
<dbReference type="RefSeq" id="WP_233391910.1">
    <property type="nucleotide sequence ID" value="NZ_JAJTWT010000004.1"/>
</dbReference>
<evidence type="ECO:0000256" key="1">
    <source>
        <dbReference type="ARBA" id="ARBA00022553"/>
    </source>
</evidence>
<dbReference type="InterPro" id="IPR016032">
    <property type="entry name" value="Sig_transdc_resp-reg_C-effctor"/>
</dbReference>
<dbReference type="PROSITE" id="PS50043">
    <property type="entry name" value="HTH_LUXR_2"/>
    <property type="match status" value="1"/>
</dbReference>
<sequence length="201" mass="21419">MHLLLIDDHPLFGAGFAHALEVVRPTVRVRTAPTLDAGLKLAAADDRLDIALIDYRLAGENGLAALASFGRRFPLVARVLITGEDVRHLVCQARAAGAVGCLGKQHSAEAILAALERVLDGGECFDEPDGARAPAAPVASATARQMEVLALIAKGRLNKQIADQLGIAERTVKLHITALLQAFDARNRTHLLVKAREHGLL</sequence>
<dbReference type="SMART" id="SM00421">
    <property type="entry name" value="HTH_LUXR"/>
    <property type="match status" value="1"/>
</dbReference>
<dbReference type="CDD" id="cd17535">
    <property type="entry name" value="REC_NarL-like"/>
    <property type="match status" value="1"/>
</dbReference>
<evidence type="ECO:0000259" key="4">
    <source>
        <dbReference type="PROSITE" id="PS50043"/>
    </source>
</evidence>
<dbReference type="InterPro" id="IPR011006">
    <property type="entry name" value="CheY-like_superfamily"/>
</dbReference>
<dbReference type="InterPro" id="IPR051015">
    <property type="entry name" value="EvgA-like"/>
</dbReference>
<dbReference type="CDD" id="cd06170">
    <property type="entry name" value="LuxR_C_like"/>
    <property type="match status" value="1"/>
</dbReference>
<dbReference type="InterPro" id="IPR058245">
    <property type="entry name" value="NreC/VraR/RcsB-like_REC"/>
</dbReference>
<dbReference type="PANTHER" id="PTHR45566">
    <property type="entry name" value="HTH-TYPE TRANSCRIPTIONAL REGULATOR YHJB-RELATED"/>
    <property type="match status" value="1"/>
</dbReference>
<feature type="modified residue" description="4-aspartylphosphate" evidence="3">
    <location>
        <position position="54"/>
    </location>
</feature>
<dbReference type="SUPFAM" id="SSF46894">
    <property type="entry name" value="C-terminal effector domain of the bipartite response regulators"/>
    <property type="match status" value="1"/>
</dbReference>
<name>A0ABS8XKJ5_9BURK</name>
<comment type="caution">
    <text evidence="6">The sequence shown here is derived from an EMBL/GenBank/DDBJ whole genome shotgun (WGS) entry which is preliminary data.</text>
</comment>
<gene>
    <name evidence="6" type="ORF">LXT12_10865</name>
</gene>
<dbReference type="SUPFAM" id="SSF52172">
    <property type="entry name" value="CheY-like"/>
    <property type="match status" value="1"/>
</dbReference>
<feature type="domain" description="Response regulatory" evidence="5">
    <location>
        <begin position="2"/>
        <end position="119"/>
    </location>
</feature>
<evidence type="ECO:0000313" key="7">
    <source>
        <dbReference type="Proteomes" id="UP001201463"/>
    </source>
</evidence>
<evidence type="ECO:0000313" key="6">
    <source>
        <dbReference type="EMBL" id="MCE4537750.1"/>
    </source>
</evidence>
<accession>A0ABS8XKJ5</accession>
<keyword evidence="2" id="KW-0238">DNA-binding</keyword>
<feature type="domain" description="HTH luxR-type" evidence="4">
    <location>
        <begin position="134"/>
        <end position="199"/>
    </location>
</feature>
<proteinExistence type="predicted"/>
<dbReference type="InterPro" id="IPR000792">
    <property type="entry name" value="Tscrpt_reg_LuxR_C"/>
</dbReference>